<evidence type="ECO:0000256" key="1">
    <source>
        <dbReference type="SAM" id="SignalP"/>
    </source>
</evidence>
<dbReference type="RefSeq" id="WP_173074265.1">
    <property type="nucleotide sequence ID" value="NZ_BAABJB010000076.1"/>
</dbReference>
<evidence type="ECO:0000259" key="2">
    <source>
        <dbReference type="Pfam" id="PF07143"/>
    </source>
</evidence>
<dbReference type="InterPro" id="IPR053112">
    <property type="entry name" value="Fungal_Dehydratase/Hydratase"/>
</dbReference>
<keyword evidence="4" id="KW-1185">Reference proteome</keyword>
<keyword evidence="1" id="KW-0732">Signal</keyword>
<feature type="chain" id="PRO_5028850151" description="AttH domain-containing protein" evidence="1">
    <location>
        <begin position="28"/>
        <end position="357"/>
    </location>
</feature>
<dbReference type="SUPFAM" id="SSF159245">
    <property type="entry name" value="AttH-like"/>
    <property type="match status" value="1"/>
</dbReference>
<sequence>MIKRRTVITGAAAAAVAAAATPSAARAATPSATSYGGSATLPAGKGIPAVVDPAVDLGSQTPGPEITWSDSIYFTSMVKAGRQEFGVLAHALAAPNAQGLAGIYALSVTDKTNGWYKSHSTTLTAEQFHWSRGKLDITLPELTWTGDNTRMTVKATAPWGSLDAQFEVTGPVMNYAGTGLFKLVDVQNYEFAFPAMRTSGTLVIEGRKHAITGTAWLDRQWGPLPQAFQRWTWMNLDLPGGDKVAIWDAVGTGTENAWATVLHPDGSYDLAAVEPLANHAAEPWTSPTTGAKYPTRWRITIPSLHARLDVKVTGTPEQELVLVAGSRLEATAAFTGTYNGRNVRGENYVEMIGAWQG</sequence>
<comment type="caution">
    <text evidence="3">The sequence shown here is derived from an EMBL/GenBank/DDBJ whole genome shotgun (WGS) entry which is preliminary data.</text>
</comment>
<dbReference type="PROSITE" id="PS51318">
    <property type="entry name" value="TAT"/>
    <property type="match status" value="1"/>
</dbReference>
<evidence type="ECO:0000313" key="3">
    <source>
        <dbReference type="EMBL" id="GFJ87346.1"/>
    </source>
</evidence>
<protein>
    <recommendedName>
        <fullName evidence="2">AttH domain-containing protein</fullName>
    </recommendedName>
</protein>
<dbReference type="Pfam" id="PF17186">
    <property type="entry name" value="Lipocalin_9"/>
    <property type="match status" value="1"/>
</dbReference>
<accession>A0A6V8KZV3</accession>
<reference evidence="3 4" key="2">
    <citation type="submission" date="2020-03" db="EMBL/GenBank/DDBJ databases">
        <authorList>
            <person name="Ichikawa N."/>
            <person name="Kimura A."/>
            <person name="Kitahashi Y."/>
            <person name="Uohara A."/>
        </authorList>
    </citation>
    <scope>NUCLEOTIDE SEQUENCE [LARGE SCALE GENOMIC DNA]</scope>
    <source>
        <strain evidence="3 4">NBRC 108638</strain>
    </source>
</reference>
<dbReference type="AlphaFoldDB" id="A0A6V8KZV3"/>
<evidence type="ECO:0000313" key="4">
    <source>
        <dbReference type="Proteomes" id="UP000482960"/>
    </source>
</evidence>
<dbReference type="PANTHER" id="PTHR40617:SF1">
    <property type="entry name" value="ATTH DOMAIN-CONTAINING PROTEIN-RELATED"/>
    <property type="match status" value="1"/>
</dbReference>
<name>A0A6V8KZV3_9ACTN</name>
<dbReference type="Gene3D" id="2.40.370.10">
    <property type="entry name" value="AttH-like domain"/>
    <property type="match status" value="2"/>
</dbReference>
<feature type="domain" description="AttH" evidence="2">
    <location>
        <begin position="100"/>
        <end position="222"/>
    </location>
</feature>
<reference evidence="3 4" key="1">
    <citation type="submission" date="2020-03" db="EMBL/GenBank/DDBJ databases">
        <title>Whole genome shotgun sequence of Phytohabitans rumicis NBRC 108638.</title>
        <authorList>
            <person name="Komaki H."/>
            <person name="Tamura T."/>
        </authorList>
    </citation>
    <scope>NUCLEOTIDE SEQUENCE [LARGE SCALE GENOMIC DNA]</scope>
    <source>
        <strain evidence="3 4">NBRC 108638</strain>
    </source>
</reference>
<feature type="signal peptide" evidence="1">
    <location>
        <begin position="1"/>
        <end position="27"/>
    </location>
</feature>
<gene>
    <name evidence="3" type="ORF">Prum_009880</name>
</gene>
<dbReference type="InterPro" id="IPR023374">
    <property type="entry name" value="AttH-like_dom_sf"/>
</dbReference>
<dbReference type="InterPro" id="IPR006311">
    <property type="entry name" value="TAT_signal"/>
</dbReference>
<dbReference type="InterPro" id="IPR010791">
    <property type="entry name" value="AttH_dom"/>
</dbReference>
<dbReference type="Pfam" id="PF07143">
    <property type="entry name" value="CrtC"/>
    <property type="match status" value="1"/>
</dbReference>
<dbReference type="PANTHER" id="PTHR40617">
    <property type="entry name" value="TERPENE CYCLASE ASQC"/>
    <property type="match status" value="1"/>
</dbReference>
<dbReference type="EMBL" id="BLPG01000001">
    <property type="protein sequence ID" value="GFJ87346.1"/>
    <property type="molecule type" value="Genomic_DNA"/>
</dbReference>
<proteinExistence type="predicted"/>
<organism evidence="3 4">
    <name type="scientific">Phytohabitans rumicis</name>
    <dbReference type="NCBI Taxonomy" id="1076125"/>
    <lineage>
        <taxon>Bacteria</taxon>
        <taxon>Bacillati</taxon>
        <taxon>Actinomycetota</taxon>
        <taxon>Actinomycetes</taxon>
        <taxon>Micromonosporales</taxon>
        <taxon>Micromonosporaceae</taxon>
    </lineage>
</organism>
<dbReference type="Proteomes" id="UP000482960">
    <property type="component" value="Unassembled WGS sequence"/>
</dbReference>